<dbReference type="InterPro" id="IPR050750">
    <property type="entry name" value="C5-MTase"/>
</dbReference>
<dbReference type="PANTHER" id="PTHR46098">
    <property type="entry name" value="TRNA (CYTOSINE(38)-C(5))-METHYLTRANSFERASE"/>
    <property type="match status" value="1"/>
</dbReference>
<accession>A0AA36MQ40</accession>
<feature type="compositionally biased region" description="Acidic residues" evidence="5">
    <location>
        <begin position="370"/>
        <end position="386"/>
    </location>
</feature>
<keyword evidence="6" id="KW-1133">Transmembrane helix</keyword>
<evidence type="ECO:0008006" key="9">
    <source>
        <dbReference type="Google" id="ProtNLM"/>
    </source>
</evidence>
<dbReference type="PANTHER" id="PTHR46098:SF1">
    <property type="entry name" value="TRNA (CYTOSINE(38)-C(5))-METHYLTRANSFERASE"/>
    <property type="match status" value="1"/>
</dbReference>
<evidence type="ECO:0000313" key="7">
    <source>
        <dbReference type="EMBL" id="CAJ1375913.1"/>
    </source>
</evidence>
<feature type="compositionally biased region" description="Low complexity" evidence="5">
    <location>
        <begin position="420"/>
        <end position="434"/>
    </location>
</feature>
<dbReference type="GO" id="GO:0008168">
    <property type="term" value="F:methyltransferase activity"/>
    <property type="evidence" value="ECO:0007669"/>
    <property type="project" value="UniProtKB-KW"/>
</dbReference>
<evidence type="ECO:0000256" key="6">
    <source>
        <dbReference type="SAM" id="Phobius"/>
    </source>
</evidence>
<dbReference type="EMBL" id="CAUJNA010000347">
    <property type="protein sequence ID" value="CAJ1375913.1"/>
    <property type="molecule type" value="Genomic_DNA"/>
</dbReference>
<organism evidence="7 8">
    <name type="scientific">Effrenium voratum</name>
    <dbReference type="NCBI Taxonomy" id="2562239"/>
    <lineage>
        <taxon>Eukaryota</taxon>
        <taxon>Sar</taxon>
        <taxon>Alveolata</taxon>
        <taxon>Dinophyceae</taxon>
        <taxon>Suessiales</taxon>
        <taxon>Symbiodiniaceae</taxon>
        <taxon>Effrenium</taxon>
    </lineage>
</organism>
<dbReference type="InterPro" id="IPR001525">
    <property type="entry name" value="C5_MeTfrase"/>
</dbReference>
<comment type="caution">
    <text evidence="7">The sequence shown here is derived from an EMBL/GenBank/DDBJ whole genome shotgun (WGS) entry which is preliminary data.</text>
</comment>
<dbReference type="Pfam" id="PF00145">
    <property type="entry name" value="DNA_methylase"/>
    <property type="match status" value="1"/>
</dbReference>
<feature type="active site" evidence="4">
    <location>
        <position position="559"/>
    </location>
</feature>
<dbReference type="PROSITE" id="PS51679">
    <property type="entry name" value="SAM_MT_C5"/>
    <property type="match status" value="1"/>
</dbReference>
<keyword evidence="8" id="KW-1185">Reference proteome</keyword>
<evidence type="ECO:0000256" key="2">
    <source>
        <dbReference type="ARBA" id="ARBA00022679"/>
    </source>
</evidence>
<dbReference type="Gene3D" id="3.40.50.150">
    <property type="entry name" value="Vaccinia Virus protein VP39"/>
    <property type="match status" value="1"/>
</dbReference>
<name>A0AA36MQ40_9DINO</name>
<dbReference type="GO" id="GO:0032259">
    <property type="term" value="P:methylation"/>
    <property type="evidence" value="ECO:0007669"/>
    <property type="project" value="UniProtKB-KW"/>
</dbReference>
<gene>
    <name evidence="7" type="ORF">EVOR1521_LOCUS5094</name>
</gene>
<dbReference type="Proteomes" id="UP001178507">
    <property type="component" value="Unassembled WGS sequence"/>
</dbReference>
<keyword evidence="2 4" id="KW-0808">Transferase</keyword>
<evidence type="ECO:0000313" key="8">
    <source>
        <dbReference type="Proteomes" id="UP001178507"/>
    </source>
</evidence>
<dbReference type="PRINTS" id="PR00105">
    <property type="entry name" value="C5METTRFRASE"/>
</dbReference>
<protein>
    <recommendedName>
        <fullName evidence="9">DNA (cytosine-5-)-methyltransferase</fullName>
    </recommendedName>
</protein>
<evidence type="ECO:0000256" key="1">
    <source>
        <dbReference type="ARBA" id="ARBA00022603"/>
    </source>
</evidence>
<feature type="transmembrane region" description="Helical" evidence="6">
    <location>
        <begin position="845"/>
        <end position="866"/>
    </location>
</feature>
<reference evidence="7" key="1">
    <citation type="submission" date="2023-08" db="EMBL/GenBank/DDBJ databases">
        <authorList>
            <person name="Chen Y."/>
            <person name="Shah S."/>
            <person name="Dougan E. K."/>
            <person name="Thang M."/>
            <person name="Chan C."/>
        </authorList>
    </citation>
    <scope>NUCLEOTIDE SEQUENCE</scope>
</reference>
<keyword evidence="6" id="KW-0472">Membrane</keyword>
<evidence type="ECO:0000256" key="5">
    <source>
        <dbReference type="SAM" id="MobiDB-lite"/>
    </source>
</evidence>
<dbReference type="AlphaFoldDB" id="A0AA36MQ40"/>
<feature type="region of interest" description="Disordered" evidence="5">
    <location>
        <begin position="412"/>
        <end position="434"/>
    </location>
</feature>
<keyword evidence="3 4" id="KW-0949">S-adenosyl-L-methionine</keyword>
<dbReference type="InterPro" id="IPR029063">
    <property type="entry name" value="SAM-dependent_MTases_sf"/>
</dbReference>
<evidence type="ECO:0000256" key="3">
    <source>
        <dbReference type="ARBA" id="ARBA00022691"/>
    </source>
</evidence>
<dbReference type="SUPFAM" id="SSF53335">
    <property type="entry name" value="S-adenosyl-L-methionine-dependent methyltransferases"/>
    <property type="match status" value="1"/>
</dbReference>
<proteinExistence type="inferred from homology"/>
<sequence>MDLSFALGSNQLASSLRGTHGTPLSNRRPICDSGGRASRLSGSLVVASLLACHRRTQRSRCRTSCKVAASDTYVKAWVGDIRWAGDCGAVVSLTGVYENCQAGLPNQFLAFLDTSQAEDFRGALFSPVSGPGQNDAADDYVCDVRIHGTSSPFGELVMRTECPIDLDAGSQEAPPKLMSDVLDERERRVACSVGEALATSQRLAVPALVCVAYLLRSAKTCIDKALLEGAFCRVLDDDVEECDMELLDLSDRLGRWTVEASQGTADATEGGLLLQDLNAFAWYWIFSQSALPVIEASKRDWRSFGDFRRQYQQVIQSSEEFDKLNSQLFVVLLKQPSDIQVWVMARTALTLRQPGALLPGWPGLPPDPVEVIDSDSEEPGETEQEQEPVSRLRLKREGGDWEGAKKRRRLMPCGSDVSTGISSPREGSGSSVCSSSQRFPDIGWAQAMFQALEQKFADITGGLHSRPLQLGTDCSGAEAPWFALQAIKRELASQIQLQLQHRFACDIGQASRRFIAQNSQPTLLFRNLLDRGETGFCLNAQRELPVPSDLDIYVAGFPCKDFSLLNSNRPCLQGPHAATFHGVVNYIKRHEPRTFLLENVQGLTMKKRGQQQAPIEEVMDILRALPYEVRGWRVNSMDYHLPQNRTRVYIVGVRRDLPLQLPLECWRGLVRGMAASPGVPAHAFMLDDTEEEVQAELQRLETWNAEHGRICFRGPKGGRWRATNEKIRKELGVRPDQGPLIPKGCGWSRFLSQRTQDVLELQAIRISKSKAVPDPMNSDFFAEISRSALYGSSRSRSTPCLTPGSKMWAFNRRRWMIGPEMLALQGFPVDELNLEGFTDQQLRVLAGNAMSVPVVGLFLYLILALVRFPEEKTAATLD</sequence>
<evidence type="ECO:0000256" key="4">
    <source>
        <dbReference type="PROSITE-ProRule" id="PRU01016"/>
    </source>
</evidence>
<keyword evidence="6" id="KW-0812">Transmembrane</keyword>
<feature type="region of interest" description="Disordered" evidence="5">
    <location>
        <begin position="360"/>
        <end position="391"/>
    </location>
</feature>
<keyword evidence="1 4" id="KW-0489">Methyltransferase</keyword>
<comment type="similarity">
    <text evidence="4">Belongs to the class I-like SAM-binding methyltransferase superfamily. C5-methyltransferase family.</text>
</comment>